<dbReference type="Proteomes" id="UP000076722">
    <property type="component" value="Unassembled WGS sequence"/>
</dbReference>
<gene>
    <name evidence="2" type="ORF">SISNIDRAFT_485714</name>
</gene>
<organism evidence="2 3">
    <name type="scientific">Sistotremastrum niveocremeum HHB9708</name>
    <dbReference type="NCBI Taxonomy" id="1314777"/>
    <lineage>
        <taxon>Eukaryota</taxon>
        <taxon>Fungi</taxon>
        <taxon>Dikarya</taxon>
        <taxon>Basidiomycota</taxon>
        <taxon>Agaricomycotina</taxon>
        <taxon>Agaricomycetes</taxon>
        <taxon>Sistotremastrales</taxon>
        <taxon>Sistotremastraceae</taxon>
        <taxon>Sertulicium</taxon>
        <taxon>Sertulicium niveocremeum</taxon>
    </lineage>
</organism>
<name>A0A164UR64_9AGAM</name>
<proteinExistence type="predicted"/>
<sequence length="135" mass="15873">MIHNSLSYPTIELVIATRYDSPRVQRARRRHPVFFPAPCYSPVSPYRPVVDFDVWTERHFFRPPDHMPPTPVLSPINPSPEEIPSLDLDAQNRTDTTEHNPDHEMANINIRRNVNFTIVLRFFEKLVRRKNGDQD</sequence>
<evidence type="ECO:0000313" key="3">
    <source>
        <dbReference type="Proteomes" id="UP000076722"/>
    </source>
</evidence>
<dbReference type="EMBL" id="KV419407">
    <property type="protein sequence ID" value="KZS93467.1"/>
    <property type="molecule type" value="Genomic_DNA"/>
</dbReference>
<protein>
    <submittedName>
        <fullName evidence="2">Uncharacterized protein</fullName>
    </submittedName>
</protein>
<keyword evidence="3" id="KW-1185">Reference proteome</keyword>
<accession>A0A164UR64</accession>
<dbReference type="AlphaFoldDB" id="A0A164UR64"/>
<evidence type="ECO:0000313" key="2">
    <source>
        <dbReference type="EMBL" id="KZS93467.1"/>
    </source>
</evidence>
<evidence type="ECO:0000256" key="1">
    <source>
        <dbReference type="SAM" id="MobiDB-lite"/>
    </source>
</evidence>
<reference evidence="2 3" key="1">
    <citation type="journal article" date="2016" name="Mol. Biol. Evol.">
        <title>Comparative Genomics of Early-Diverging Mushroom-Forming Fungi Provides Insights into the Origins of Lignocellulose Decay Capabilities.</title>
        <authorList>
            <person name="Nagy L.G."/>
            <person name="Riley R."/>
            <person name="Tritt A."/>
            <person name="Adam C."/>
            <person name="Daum C."/>
            <person name="Floudas D."/>
            <person name="Sun H."/>
            <person name="Yadav J.S."/>
            <person name="Pangilinan J."/>
            <person name="Larsson K.H."/>
            <person name="Matsuura K."/>
            <person name="Barry K."/>
            <person name="Labutti K."/>
            <person name="Kuo R."/>
            <person name="Ohm R.A."/>
            <person name="Bhattacharya S.S."/>
            <person name="Shirouzu T."/>
            <person name="Yoshinaga Y."/>
            <person name="Martin F.M."/>
            <person name="Grigoriev I.V."/>
            <person name="Hibbett D.S."/>
        </authorList>
    </citation>
    <scope>NUCLEOTIDE SEQUENCE [LARGE SCALE GENOMIC DNA]</scope>
    <source>
        <strain evidence="2 3">HHB9708</strain>
    </source>
</reference>
<feature type="region of interest" description="Disordered" evidence="1">
    <location>
        <begin position="66"/>
        <end position="86"/>
    </location>
</feature>
<feature type="compositionally biased region" description="Low complexity" evidence="1">
    <location>
        <begin position="74"/>
        <end position="85"/>
    </location>
</feature>